<name>A0A8S5ULX0_9CAUD</name>
<protein>
    <submittedName>
        <fullName evidence="1">Capsule biosynthesis phosphatase</fullName>
    </submittedName>
</protein>
<sequence length="115" mass="13415">MKTNKIIFDFDNTIGLHKTDDTSDISKCEPNISLIQTINKLYENGFYIKILTARGHLSCKSREQADKKYRPIIEKWLSDNNVLYNELSFNKDLALYYVDDLSLLPNDILQLEKLL</sequence>
<dbReference type="InterPro" id="IPR023214">
    <property type="entry name" value="HAD_sf"/>
</dbReference>
<dbReference type="EMBL" id="BK016109">
    <property type="protein sequence ID" value="DAF95419.1"/>
    <property type="molecule type" value="Genomic_DNA"/>
</dbReference>
<proteinExistence type="predicted"/>
<dbReference type="SUPFAM" id="SSF56784">
    <property type="entry name" value="HAD-like"/>
    <property type="match status" value="1"/>
</dbReference>
<organism evidence="1">
    <name type="scientific">Myoviridae sp. ctCo31</name>
    <dbReference type="NCBI Taxonomy" id="2825053"/>
    <lineage>
        <taxon>Viruses</taxon>
        <taxon>Duplodnaviria</taxon>
        <taxon>Heunggongvirae</taxon>
        <taxon>Uroviricota</taxon>
        <taxon>Caudoviricetes</taxon>
    </lineage>
</organism>
<reference evidence="1" key="1">
    <citation type="journal article" date="2021" name="Proc. Natl. Acad. Sci. U.S.A.">
        <title>A Catalog of Tens of Thousands of Viruses from Human Metagenomes Reveals Hidden Associations with Chronic Diseases.</title>
        <authorList>
            <person name="Tisza M.J."/>
            <person name="Buck C.B."/>
        </authorList>
    </citation>
    <scope>NUCLEOTIDE SEQUENCE</scope>
    <source>
        <strain evidence="1">CtCo31</strain>
    </source>
</reference>
<dbReference type="InterPro" id="IPR036412">
    <property type="entry name" value="HAD-like_sf"/>
</dbReference>
<accession>A0A8S5ULX0</accession>
<dbReference type="Gene3D" id="3.40.50.1000">
    <property type="entry name" value="HAD superfamily/HAD-like"/>
    <property type="match status" value="1"/>
</dbReference>
<evidence type="ECO:0000313" key="1">
    <source>
        <dbReference type="EMBL" id="DAF95419.1"/>
    </source>
</evidence>